<name>A0AAP0HEW4_9MAGN</name>
<proteinExistence type="predicted"/>
<gene>
    <name evidence="1" type="ORF">Syun_031074</name>
</gene>
<evidence type="ECO:0000313" key="2">
    <source>
        <dbReference type="Proteomes" id="UP001420932"/>
    </source>
</evidence>
<dbReference type="EMBL" id="JBBNAF010000036">
    <property type="protein sequence ID" value="KAK9082137.1"/>
    <property type="molecule type" value="Genomic_DNA"/>
</dbReference>
<protein>
    <submittedName>
        <fullName evidence="1">Uncharacterized protein</fullName>
    </submittedName>
</protein>
<sequence length="123" mass="14006">MEDVGNNYSYCYTTPSVSPSPLSIQLLHIFALPLSNLPSLSIESISCHFETRKRLQTTSQKEDQKRSQMKLQTWLTTAGKKIRVSIGARNLYSIFFIQNLIMVCGNARLIQHYAIARPLNMLD</sequence>
<organism evidence="1 2">
    <name type="scientific">Stephania yunnanensis</name>
    <dbReference type="NCBI Taxonomy" id="152371"/>
    <lineage>
        <taxon>Eukaryota</taxon>
        <taxon>Viridiplantae</taxon>
        <taxon>Streptophyta</taxon>
        <taxon>Embryophyta</taxon>
        <taxon>Tracheophyta</taxon>
        <taxon>Spermatophyta</taxon>
        <taxon>Magnoliopsida</taxon>
        <taxon>Ranunculales</taxon>
        <taxon>Menispermaceae</taxon>
        <taxon>Menispermoideae</taxon>
        <taxon>Cissampelideae</taxon>
        <taxon>Stephania</taxon>
    </lineage>
</organism>
<evidence type="ECO:0000313" key="1">
    <source>
        <dbReference type="EMBL" id="KAK9082137.1"/>
    </source>
</evidence>
<dbReference type="AlphaFoldDB" id="A0AAP0HEW4"/>
<reference evidence="1 2" key="1">
    <citation type="submission" date="2024-01" db="EMBL/GenBank/DDBJ databases">
        <title>Genome assemblies of Stephania.</title>
        <authorList>
            <person name="Yang L."/>
        </authorList>
    </citation>
    <scope>NUCLEOTIDE SEQUENCE [LARGE SCALE GENOMIC DNA]</scope>
    <source>
        <strain evidence="1">YNDBR</strain>
        <tissue evidence="1">Leaf</tissue>
    </source>
</reference>
<dbReference type="Proteomes" id="UP001420932">
    <property type="component" value="Unassembled WGS sequence"/>
</dbReference>
<accession>A0AAP0HEW4</accession>
<keyword evidence="2" id="KW-1185">Reference proteome</keyword>
<comment type="caution">
    <text evidence="1">The sequence shown here is derived from an EMBL/GenBank/DDBJ whole genome shotgun (WGS) entry which is preliminary data.</text>
</comment>